<dbReference type="InterPro" id="IPR036565">
    <property type="entry name" value="Mur-like_cat_sf"/>
</dbReference>
<sequence length="144" mass="16592">MSEIIIFTEKNNMPGIKEILKTLTPDVEVDFIWQDNIDKIKNRYASGETHLIFNNDYLESREACKFLEFKKASFGFSDRADFFASDQMKTEDGISFKLNYKGNCVPFWIKSPFDNEKIYNVLAAVCVAVISGLNVVEISERIRI</sequence>
<evidence type="ECO:0000313" key="1">
    <source>
        <dbReference type="EMBL" id="OGZ76451.1"/>
    </source>
</evidence>
<dbReference type="AlphaFoldDB" id="A0A1G2IPU0"/>
<reference evidence="1 2" key="1">
    <citation type="journal article" date="2016" name="Nat. Commun.">
        <title>Thousands of microbial genomes shed light on interconnected biogeochemical processes in an aquifer system.</title>
        <authorList>
            <person name="Anantharaman K."/>
            <person name="Brown C.T."/>
            <person name="Hug L.A."/>
            <person name="Sharon I."/>
            <person name="Castelle C.J."/>
            <person name="Probst A.J."/>
            <person name="Thomas B.C."/>
            <person name="Singh A."/>
            <person name="Wilkins M.J."/>
            <person name="Karaoz U."/>
            <person name="Brodie E.L."/>
            <person name="Williams K.H."/>
            <person name="Hubbard S.S."/>
            <person name="Banfield J.F."/>
        </authorList>
    </citation>
    <scope>NUCLEOTIDE SEQUENCE [LARGE SCALE GENOMIC DNA]</scope>
</reference>
<dbReference type="SUPFAM" id="SSF53623">
    <property type="entry name" value="MurD-like peptide ligases, catalytic domain"/>
    <property type="match status" value="1"/>
</dbReference>
<comment type="caution">
    <text evidence="1">The sequence shown here is derived from an EMBL/GenBank/DDBJ whole genome shotgun (WGS) entry which is preliminary data.</text>
</comment>
<accession>A0A1G2IPU0</accession>
<protein>
    <submittedName>
        <fullName evidence="1">Uncharacterized protein</fullName>
    </submittedName>
</protein>
<dbReference type="GO" id="GO:0005524">
    <property type="term" value="F:ATP binding"/>
    <property type="evidence" value="ECO:0007669"/>
    <property type="project" value="InterPro"/>
</dbReference>
<dbReference type="Proteomes" id="UP000178632">
    <property type="component" value="Unassembled WGS sequence"/>
</dbReference>
<proteinExistence type="predicted"/>
<dbReference type="EMBL" id="MHPE01000034">
    <property type="protein sequence ID" value="OGZ76451.1"/>
    <property type="molecule type" value="Genomic_DNA"/>
</dbReference>
<dbReference type="Gene3D" id="3.40.1190.10">
    <property type="entry name" value="Mur-like, catalytic domain"/>
    <property type="match status" value="1"/>
</dbReference>
<name>A0A1G2IPU0_9BACT</name>
<evidence type="ECO:0000313" key="2">
    <source>
        <dbReference type="Proteomes" id="UP000178632"/>
    </source>
</evidence>
<organism evidence="1 2">
    <name type="scientific">Candidatus Staskawiczbacteria bacterium RIFCSPLOWO2_12_FULL_37_15</name>
    <dbReference type="NCBI Taxonomy" id="1802218"/>
    <lineage>
        <taxon>Bacteria</taxon>
        <taxon>Candidatus Staskawicziibacteriota</taxon>
    </lineage>
</organism>
<gene>
    <name evidence="1" type="ORF">A3G45_03445</name>
</gene>